<feature type="region of interest" description="Disordered" evidence="1">
    <location>
        <begin position="258"/>
        <end position="280"/>
    </location>
</feature>
<name>A0A4V1L277_9BRAD</name>
<protein>
    <submittedName>
        <fullName evidence="2">Uncharacterized protein</fullName>
    </submittedName>
</protein>
<evidence type="ECO:0000256" key="1">
    <source>
        <dbReference type="SAM" id="MobiDB-lite"/>
    </source>
</evidence>
<evidence type="ECO:0000313" key="3">
    <source>
        <dbReference type="Proteomes" id="UP000289546"/>
    </source>
</evidence>
<proteinExistence type="predicted"/>
<reference evidence="2 3" key="1">
    <citation type="submission" date="2015-04" db="EMBL/GenBank/DDBJ databases">
        <title>Comparative genomics of rhizobia nodulating Arachis hypogaea in China.</title>
        <authorList>
            <person name="Li Y."/>
        </authorList>
    </citation>
    <scope>NUCLEOTIDE SEQUENCE [LARGE SCALE GENOMIC DNA]</scope>
    <source>
        <strain evidence="2 3">CCBAU 51757</strain>
    </source>
</reference>
<dbReference type="Proteomes" id="UP000289546">
    <property type="component" value="Unassembled WGS sequence"/>
</dbReference>
<accession>A0A4V1L277</accession>
<dbReference type="AlphaFoldDB" id="A0A4V1L277"/>
<comment type="caution">
    <text evidence="2">The sequence shown here is derived from an EMBL/GenBank/DDBJ whole genome shotgun (WGS) entry which is preliminary data.</text>
</comment>
<dbReference type="EMBL" id="LBJQ01000073">
    <property type="protein sequence ID" value="RXH28932.1"/>
    <property type="molecule type" value="Genomic_DNA"/>
</dbReference>
<gene>
    <name evidence="2" type="ORF">XH99_14065</name>
</gene>
<evidence type="ECO:0000313" key="2">
    <source>
        <dbReference type="EMBL" id="RXH28932.1"/>
    </source>
</evidence>
<feature type="compositionally biased region" description="Acidic residues" evidence="1">
    <location>
        <begin position="271"/>
        <end position="280"/>
    </location>
</feature>
<keyword evidence="3" id="KW-1185">Reference proteome</keyword>
<sequence length="280" mass="30825">MSASAVSALHRREQQYFGKTLSIGQDHDDPIDTKSRTAGLGHTVFYGTQKILVRSLRLFTRQILMFEPLALLDRMIQLAIGVANLHADHERLDALDQPGMGLVTFGQRADLRGMIDDEDGSEMSGSISFSNGSMRASPQVQFWTSGSIRGGSRFASDQTPPKTPCCFGPGFDANQGCRNELGGCRLNAPRIEAGVRDLACRLTPGLDWSRVPAPMRSLEGRRRFKSFPSSSRRRIPEACRCTEDPAFFPGLKQRIEIPGEPRTVTVTNPPSDEDVPDFVA</sequence>
<organism evidence="2 3">
    <name type="scientific">Bradyrhizobium nanningense</name>
    <dbReference type="NCBI Taxonomy" id="1325118"/>
    <lineage>
        <taxon>Bacteria</taxon>
        <taxon>Pseudomonadati</taxon>
        <taxon>Pseudomonadota</taxon>
        <taxon>Alphaproteobacteria</taxon>
        <taxon>Hyphomicrobiales</taxon>
        <taxon>Nitrobacteraceae</taxon>
        <taxon>Bradyrhizobium</taxon>
    </lineage>
</organism>